<dbReference type="AlphaFoldDB" id="A0A7X5TQG3"/>
<evidence type="ECO:0000259" key="2">
    <source>
        <dbReference type="Pfam" id="PF11954"/>
    </source>
</evidence>
<dbReference type="Pfam" id="PF11954">
    <property type="entry name" value="DUF3471"/>
    <property type="match status" value="1"/>
</dbReference>
<reference evidence="4 5" key="1">
    <citation type="journal article" date="2006" name="Int. J. Syst. Evol. Microbiol.">
        <title>Dyella yeojuensis sp. nov., isolated from greenhouse soil in Korea.</title>
        <authorList>
            <person name="Kim B.Y."/>
            <person name="Weon H.Y."/>
            <person name="Lee K.H."/>
            <person name="Seok S.J."/>
            <person name="Kwon S.W."/>
            <person name="Go S.J."/>
            <person name="Stackebrandt E."/>
        </authorList>
    </citation>
    <scope>NUCLEOTIDE SEQUENCE [LARGE SCALE GENOMIC DNA]</scope>
    <source>
        <strain evidence="4 5">DSM 17673</strain>
    </source>
</reference>
<feature type="domain" description="Peptidase S12 Pab87-related C-terminal" evidence="2">
    <location>
        <begin position="170"/>
        <end position="240"/>
    </location>
</feature>
<comment type="caution">
    <text evidence="4">The sequence shown here is derived from an EMBL/GenBank/DDBJ whole genome shotgun (WGS) entry which is preliminary data.</text>
</comment>
<dbReference type="RefSeq" id="WP_166700149.1">
    <property type="nucleotide sequence ID" value="NZ_JAAQTL010000001.1"/>
</dbReference>
<evidence type="ECO:0000313" key="5">
    <source>
        <dbReference type="Proteomes" id="UP000518878"/>
    </source>
</evidence>
<name>A0A7X5TQG3_9GAMM</name>
<organism evidence="4 5">
    <name type="scientific">Luteibacter yeojuensis</name>
    <dbReference type="NCBI Taxonomy" id="345309"/>
    <lineage>
        <taxon>Bacteria</taxon>
        <taxon>Pseudomonadati</taxon>
        <taxon>Pseudomonadota</taxon>
        <taxon>Gammaproteobacteria</taxon>
        <taxon>Lysobacterales</taxon>
        <taxon>Rhodanobacteraceae</taxon>
        <taxon>Luteibacter</taxon>
    </lineage>
</organism>
<evidence type="ECO:0000313" key="4">
    <source>
        <dbReference type="EMBL" id="NID16516.1"/>
    </source>
</evidence>
<dbReference type="Pfam" id="PF14534">
    <property type="entry name" value="DUF4440"/>
    <property type="match status" value="1"/>
</dbReference>
<keyword evidence="1" id="KW-0732">Signal</keyword>
<feature type="chain" id="PRO_5031045577" evidence="1">
    <location>
        <begin position="24"/>
        <end position="251"/>
    </location>
</feature>
<dbReference type="InterPro" id="IPR027843">
    <property type="entry name" value="DUF4440"/>
</dbReference>
<dbReference type="EMBL" id="JAAQTL010000001">
    <property type="protein sequence ID" value="NID16516.1"/>
    <property type="molecule type" value="Genomic_DNA"/>
</dbReference>
<dbReference type="InterPro" id="IPR032710">
    <property type="entry name" value="NTF2-like_dom_sf"/>
</dbReference>
<dbReference type="InterPro" id="IPR021860">
    <property type="entry name" value="Peptidase_S12_Pab87-rel_C"/>
</dbReference>
<keyword evidence="5" id="KW-1185">Reference proteome</keyword>
<evidence type="ECO:0000259" key="3">
    <source>
        <dbReference type="Pfam" id="PF14534"/>
    </source>
</evidence>
<evidence type="ECO:0000256" key="1">
    <source>
        <dbReference type="SAM" id="SignalP"/>
    </source>
</evidence>
<sequence>MSRKTVALGLAALLAASSPFVRAADDDEAQVRSADTTFWKAYNACDMTTMGGLITADVEFYHDKGGLTSTREGLIESLRKGPCGDPKMHLRREAVDGSVAFHPMKGGYAILSGRHLFYVSRDGKPEQLDGQAEFTTLWKYDQGQWRMHRVLSYDHGPVPHTPPTTSLRLPATALAAFVGHYKSARVGMIAIAMDDDHLKLAAGTFTATLYPESPTRFFATERDLRFEFEKGKDGKVDALAVIENGVVSERA</sequence>
<proteinExistence type="predicted"/>
<feature type="signal peptide" evidence="1">
    <location>
        <begin position="1"/>
        <end position="23"/>
    </location>
</feature>
<gene>
    <name evidence="4" type="ORF">HBF32_13680</name>
</gene>
<dbReference type="Gene3D" id="3.10.450.50">
    <property type="match status" value="1"/>
</dbReference>
<accession>A0A7X5TQG3</accession>
<dbReference type="Proteomes" id="UP000518878">
    <property type="component" value="Unassembled WGS sequence"/>
</dbReference>
<protein>
    <submittedName>
        <fullName evidence="4">DUF4440 domain-containing protein</fullName>
    </submittedName>
</protein>
<feature type="domain" description="DUF4440" evidence="3">
    <location>
        <begin position="31"/>
        <end position="147"/>
    </location>
</feature>
<dbReference type="SUPFAM" id="SSF54427">
    <property type="entry name" value="NTF2-like"/>
    <property type="match status" value="1"/>
</dbReference>